<comment type="caution">
    <text evidence="2">The sequence shown here is derived from an EMBL/GenBank/DDBJ whole genome shotgun (WGS) entry which is preliminary data.</text>
</comment>
<reference evidence="2" key="1">
    <citation type="submission" date="2023-03" db="EMBL/GenBank/DDBJ databases">
        <title>Massive genome expansion in bonnet fungi (Mycena s.s.) driven by repeated elements and novel gene families across ecological guilds.</title>
        <authorList>
            <consortium name="Lawrence Berkeley National Laboratory"/>
            <person name="Harder C.B."/>
            <person name="Miyauchi S."/>
            <person name="Viragh M."/>
            <person name="Kuo A."/>
            <person name="Thoen E."/>
            <person name="Andreopoulos B."/>
            <person name="Lu D."/>
            <person name="Skrede I."/>
            <person name="Drula E."/>
            <person name="Henrissat B."/>
            <person name="Morin E."/>
            <person name="Kohler A."/>
            <person name="Barry K."/>
            <person name="LaButti K."/>
            <person name="Morin E."/>
            <person name="Salamov A."/>
            <person name="Lipzen A."/>
            <person name="Mereny Z."/>
            <person name="Hegedus B."/>
            <person name="Baldrian P."/>
            <person name="Stursova M."/>
            <person name="Weitz H."/>
            <person name="Taylor A."/>
            <person name="Grigoriev I.V."/>
            <person name="Nagy L.G."/>
            <person name="Martin F."/>
            <person name="Kauserud H."/>
        </authorList>
    </citation>
    <scope>NUCLEOTIDE SEQUENCE</scope>
    <source>
        <strain evidence="2">CBHHK182m</strain>
    </source>
</reference>
<feature type="region of interest" description="Disordered" evidence="1">
    <location>
        <begin position="1"/>
        <end position="36"/>
    </location>
</feature>
<name>A0AAD7IM63_9AGAR</name>
<proteinExistence type="predicted"/>
<keyword evidence="3" id="KW-1185">Reference proteome</keyword>
<gene>
    <name evidence="2" type="ORF">B0H16DRAFT_1854685</name>
</gene>
<accession>A0AAD7IM63</accession>
<evidence type="ECO:0000256" key="1">
    <source>
        <dbReference type="SAM" id="MobiDB-lite"/>
    </source>
</evidence>
<protein>
    <submittedName>
        <fullName evidence="2">Uncharacterized protein</fullName>
    </submittedName>
</protein>
<organism evidence="2 3">
    <name type="scientific">Mycena metata</name>
    <dbReference type="NCBI Taxonomy" id="1033252"/>
    <lineage>
        <taxon>Eukaryota</taxon>
        <taxon>Fungi</taxon>
        <taxon>Dikarya</taxon>
        <taxon>Basidiomycota</taxon>
        <taxon>Agaricomycotina</taxon>
        <taxon>Agaricomycetes</taxon>
        <taxon>Agaricomycetidae</taxon>
        <taxon>Agaricales</taxon>
        <taxon>Marasmiineae</taxon>
        <taxon>Mycenaceae</taxon>
        <taxon>Mycena</taxon>
    </lineage>
</organism>
<dbReference type="AlphaFoldDB" id="A0AAD7IM63"/>
<evidence type="ECO:0000313" key="2">
    <source>
        <dbReference type="EMBL" id="KAJ7746309.1"/>
    </source>
</evidence>
<dbReference type="Proteomes" id="UP001215598">
    <property type="component" value="Unassembled WGS sequence"/>
</dbReference>
<dbReference type="EMBL" id="JARKIB010000080">
    <property type="protein sequence ID" value="KAJ7746309.1"/>
    <property type="molecule type" value="Genomic_DNA"/>
</dbReference>
<sequence length="174" mass="18874">MSCHSSSSSISSPTFQSPFTSRSGSAPTSSTSEFSFTDLGAEGPGHACTLAIVNLPEPELRTLLATLATKPGFQRAIARQLHHSKTGKEPQTYPSAPPDAICANCQHTCRDTAADGPCCFHPGHLEERVFEFFSRTPKGHPLTIRRTLAMWTCCAEDYQTIGCSEAKAHFWWAA</sequence>
<evidence type="ECO:0000313" key="3">
    <source>
        <dbReference type="Proteomes" id="UP001215598"/>
    </source>
</evidence>